<dbReference type="SMART" id="SM00895">
    <property type="entry name" value="FCD"/>
    <property type="match status" value="1"/>
</dbReference>
<name>A0AAU9ETA1_9BACT</name>
<dbReference type="GO" id="GO:0003677">
    <property type="term" value="F:DNA binding"/>
    <property type="evidence" value="ECO:0007669"/>
    <property type="project" value="UniProtKB-KW"/>
</dbReference>
<dbReference type="SMART" id="SM00345">
    <property type="entry name" value="HTH_GNTR"/>
    <property type="match status" value="1"/>
</dbReference>
<dbReference type="Gene3D" id="1.10.10.10">
    <property type="entry name" value="Winged helix-like DNA-binding domain superfamily/Winged helix DNA-binding domain"/>
    <property type="match status" value="1"/>
</dbReference>
<dbReference type="CDD" id="cd07377">
    <property type="entry name" value="WHTH_GntR"/>
    <property type="match status" value="1"/>
</dbReference>
<dbReference type="EMBL" id="AP028679">
    <property type="protein sequence ID" value="BEQ16991.1"/>
    <property type="molecule type" value="Genomic_DNA"/>
</dbReference>
<dbReference type="InterPro" id="IPR011711">
    <property type="entry name" value="GntR_C"/>
</dbReference>
<evidence type="ECO:0000256" key="3">
    <source>
        <dbReference type="ARBA" id="ARBA00023163"/>
    </source>
</evidence>
<gene>
    <name evidence="5" type="ORF">FAK_40570</name>
</gene>
<keyword evidence="6" id="KW-1185">Reference proteome</keyword>
<dbReference type="Proteomes" id="UP001366166">
    <property type="component" value="Chromosome"/>
</dbReference>
<keyword evidence="2" id="KW-0238">DNA-binding</keyword>
<evidence type="ECO:0000313" key="5">
    <source>
        <dbReference type="EMBL" id="BEQ16991.1"/>
    </source>
</evidence>
<dbReference type="KEGG" id="dmp:FAK_40570"/>
<evidence type="ECO:0000256" key="2">
    <source>
        <dbReference type="ARBA" id="ARBA00023125"/>
    </source>
</evidence>
<dbReference type="GO" id="GO:0003700">
    <property type="term" value="F:DNA-binding transcription factor activity"/>
    <property type="evidence" value="ECO:0007669"/>
    <property type="project" value="InterPro"/>
</dbReference>
<dbReference type="Gene3D" id="1.20.120.530">
    <property type="entry name" value="GntR ligand-binding domain-like"/>
    <property type="match status" value="1"/>
</dbReference>
<dbReference type="AlphaFoldDB" id="A0AAU9ETA1"/>
<dbReference type="SUPFAM" id="SSF48008">
    <property type="entry name" value="GntR ligand-binding domain-like"/>
    <property type="match status" value="1"/>
</dbReference>
<keyword evidence="1" id="KW-0805">Transcription regulation</keyword>
<proteinExistence type="predicted"/>
<accession>A0AAU9ETA1</accession>
<feature type="domain" description="HTH gntR-type" evidence="4">
    <location>
        <begin position="8"/>
        <end position="75"/>
    </location>
</feature>
<evidence type="ECO:0000259" key="4">
    <source>
        <dbReference type="PROSITE" id="PS50949"/>
    </source>
</evidence>
<dbReference type="InterPro" id="IPR036388">
    <property type="entry name" value="WH-like_DNA-bd_sf"/>
</dbReference>
<organism evidence="5 6">
    <name type="scientific">Desulfoferula mesophila</name>
    <dbReference type="NCBI Taxonomy" id="3058419"/>
    <lineage>
        <taxon>Bacteria</taxon>
        <taxon>Pseudomonadati</taxon>
        <taxon>Thermodesulfobacteriota</taxon>
        <taxon>Desulfarculia</taxon>
        <taxon>Desulfarculales</taxon>
        <taxon>Desulfarculaceae</taxon>
        <taxon>Desulfoferula</taxon>
    </lineage>
</organism>
<dbReference type="PANTHER" id="PTHR43537">
    <property type="entry name" value="TRANSCRIPTIONAL REGULATOR, GNTR FAMILY"/>
    <property type="match status" value="1"/>
</dbReference>
<keyword evidence="3" id="KW-0804">Transcription</keyword>
<dbReference type="InterPro" id="IPR008920">
    <property type="entry name" value="TF_FadR/GntR_C"/>
</dbReference>
<dbReference type="Pfam" id="PF00392">
    <property type="entry name" value="GntR"/>
    <property type="match status" value="1"/>
</dbReference>
<dbReference type="Pfam" id="PF07729">
    <property type="entry name" value="FCD"/>
    <property type="match status" value="1"/>
</dbReference>
<dbReference type="SUPFAM" id="SSF46785">
    <property type="entry name" value="Winged helix' DNA-binding domain"/>
    <property type="match status" value="1"/>
</dbReference>
<dbReference type="PROSITE" id="PS50949">
    <property type="entry name" value="HTH_GNTR"/>
    <property type="match status" value="1"/>
</dbReference>
<reference evidence="6" key="1">
    <citation type="journal article" date="2023" name="Arch. Microbiol.">
        <title>Desulfoferula mesophilus gen. nov. sp. nov., a mesophilic sulfate-reducing bacterium isolated from a brackish lake sediment.</title>
        <authorList>
            <person name="Watanabe T."/>
            <person name="Yabe T."/>
            <person name="Tsuji J.M."/>
            <person name="Fukui M."/>
        </authorList>
    </citation>
    <scope>NUCLEOTIDE SEQUENCE [LARGE SCALE GENOMIC DNA]</scope>
    <source>
        <strain evidence="6">12FAK</strain>
    </source>
</reference>
<dbReference type="RefSeq" id="WP_338603609.1">
    <property type="nucleotide sequence ID" value="NZ_AP028679.1"/>
</dbReference>
<dbReference type="PANTHER" id="PTHR43537:SF5">
    <property type="entry name" value="UXU OPERON TRANSCRIPTIONAL REGULATOR"/>
    <property type="match status" value="1"/>
</dbReference>
<evidence type="ECO:0000256" key="1">
    <source>
        <dbReference type="ARBA" id="ARBA00023015"/>
    </source>
</evidence>
<sequence>MVKVYQPGSIVEQLYSLLCMEIMDGSLKPGQALLEKDLQQRFGTSRAPIREAIRLLAADRLVVVNAYKKKYVRKITREDLREVIPVLACLEGCAARLTVEKITTPQLKEFIQINDELKQAYQAGEIDRCISLNFNFHSFYVKGAANQALRQAIRPMIQRIVRLWVSTLYARKADFFVTTIQEHEKIISAFKRGDAAQVEQMAREHIENLLSRAMRFSVFDKQGNFNLIK</sequence>
<evidence type="ECO:0000313" key="6">
    <source>
        <dbReference type="Proteomes" id="UP001366166"/>
    </source>
</evidence>
<dbReference type="InterPro" id="IPR036390">
    <property type="entry name" value="WH_DNA-bd_sf"/>
</dbReference>
<dbReference type="InterPro" id="IPR000524">
    <property type="entry name" value="Tscrpt_reg_HTH_GntR"/>
</dbReference>
<protein>
    <submittedName>
        <fullName evidence="5">GntR family transcriptional regulator</fullName>
    </submittedName>
</protein>